<dbReference type="EMBL" id="BMXB01000005">
    <property type="protein sequence ID" value="GHA35835.1"/>
    <property type="molecule type" value="Genomic_DNA"/>
</dbReference>
<dbReference type="AlphaFoldDB" id="A0A918SF28"/>
<gene>
    <name evidence="1" type="ORF">GCM10007103_16600</name>
</gene>
<reference evidence="1" key="1">
    <citation type="journal article" date="2014" name="Int. J. Syst. Evol. Microbiol.">
        <title>Complete genome sequence of Corynebacterium casei LMG S-19264T (=DSM 44701T), isolated from a smear-ripened cheese.</title>
        <authorList>
            <consortium name="US DOE Joint Genome Institute (JGI-PGF)"/>
            <person name="Walter F."/>
            <person name="Albersmeier A."/>
            <person name="Kalinowski J."/>
            <person name="Ruckert C."/>
        </authorList>
    </citation>
    <scope>NUCLEOTIDE SEQUENCE</scope>
    <source>
        <strain evidence="1">KCTC 12719</strain>
    </source>
</reference>
<comment type="caution">
    <text evidence="1">The sequence shown here is derived from an EMBL/GenBank/DDBJ whole genome shotgun (WGS) entry which is preliminary data.</text>
</comment>
<reference evidence="1" key="2">
    <citation type="submission" date="2020-09" db="EMBL/GenBank/DDBJ databases">
        <authorList>
            <person name="Sun Q."/>
            <person name="Kim S."/>
        </authorList>
    </citation>
    <scope>NUCLEOTIDE SEQUENCE</scope>
    <source>
        <strain evidence="1">KCTC 12719</strain>
    </source>
</reference>
<proteinExistence type="predicted"/>
<name>A0A918SF28_9FLAO</name>
<sequence>MFHDFLNFLHPRLCHTCEAVLLANENVVCTKYIHELPATNYHLENENAVEKVFYPRVKIENAAILLLFEKKGMVQQLIHNLKYRGH</sequence>
<dbReference type="RefSeq" id="WP_308427613.1">
    <property type="nucleotide sequence ID" value="NZ_BMXB01000005.1"/>
</dbReference>
<protein>
    <submittedName>
        <fullName evidence="1">Uncharacterized protein</fullName>
    </submittedName>
</protein>
<keyword evidence="2" id="KW-1185">Reference proteome</keyword>
<evidence type="ECO:0000313" key="2">
    <source>
        <dbReference type="Proteomes" id="UP000610456"/>
    </source>
</evidence>
<accession>A0A918SF28</accession>
<evidence type="ECO:0000313" key="1">
    <source>
        <dbReference type="EMBL" id="GHA35835.1"/>
    </source>
</evidence>
<organism evidence="1 2">
    <name type="scientific">Salinimicrobium marinum</name>
    <dbReference type="NCBI Taxonomy" id="680283"/>
    <lineage>
        <taxon>Bacteria</taxon>
        <taxon>Pseudomonadati</taxon>
        <taxon>Bacteroidota</taxon>
        <taxon>Flavobacteriia</taxon>
        <taxon>Flavobacteriales</taxon>
        <taxon>Flavobacteriaceae</taxon>
        <taxon>Salinimicrobium</taxon>
    </lineage>
</organism>
<dbReference type="Proteomes" id="UP000610456">
    <property type="component" value="Unassembled WGS sequence"/>
</dbReference>